<dbReference type="OrthoDB" id="2496723at2759"/>
<evidence type="ECO:0000256" key="2">
    <source>
        <dbReference type="SAM" id="SignalP"/>
    </source>
</evidence>
<feature type="compositionally biased region" description="Basic and acidic residues" evidence="1">
    <location>
        <begin position="207"/>
        <end position="225"/>
    </location>
</feature>
<feature type="region of interest" description="Disordered" evidence="1">
    <location>
        <begin position="202"/>
        <end position="225"/>
    </location>
</feature>
<gene>
    <name evidence="3" type="ORF">PGT21_016769</name>
</gene>
<protein>
    <submittedName>
        <fullName evidence="3">Uncharacterized protein</fullName>
    </submittedName>
</protein>
<dbReference type="EMBL" id="VSWC01000067">
    <property type="protein sequence ID" value="KAA1096435.1"/>
    <property type="molecule type" value="Genomic_DNA"/>
</dbReference>
<feature type="compositionally biased region" description="Basic residues" evidence="1">
    <location>
        <begin position="109"/>
        <end position="122"/>
    </location>
</feature>
<organism evidence="3 4">
    <name type="scientific">Puccinia graminis f. sp. tritici</name>
    <dbReference type="NCBI Taxonomy" id="56615"/>
    <lineage>
        <taxon>Eukaryota</taxon>
        <taxon>Fungi</taxon>
        <taxon>Dikarya</taxon>
        <taxon>Basidiomycota</taxon>
        <taxon>Pucciniomycotina</taxon>
        <taxon>Pucciniomycetes</taxon>
        <taxon>Pucciniales</taxon>
        <taxon>Pucciniaceae</taxon>
        <taxon>Puccinia</taxon>
    </lineage>
</organism>
<dbReference type="AlphaFoldDB" id="A0A5B0P4I9"/>
<name>A0A5B0P4I9_PUCGR</name>
<keyword evidence="4" id="KW-1185">Reference proteome</keyword>
<sequence length="819" mass="95206">MKKLLYYVLILWPEAQAGFMRPGQSPTRSLDAAQAESNYWTDQRIREASNLPPTDLTLNLAGWEHASGSNARRLDPKPNGELREINFIDSFGKSSSAEDKSLGVEPKKSLHSHRKKRLKAHHPTQNQQPMDLLQQYQLGLTTFPRRVSSTAGLNSGTHSPDSARAFVVESDTTPYPDVERPIRSLLSDQALLSQGFGSGVPMDLVEDSDRGMKAESSRKSKYNRHETRHEYVVEANDIQEGNIDWKEHGLDMNPHLAAWLYSIKLGIPLTDYQEIIGKHESDISSFIKALALNLNPSTDQPAELAKLVTRESSNRLKEFAHLLWCINSKFIKTFKPENSDYIAEQLSVQMWILNSLDNSAKAESTLTKTHEDTEETLRKVFIRSVTSKYSAPSHHIFYNTPSTGTVPDASVCLTQLLMTEAVIRFLTSYYKKKNLKKWEALFNRDEDFPVALQRLRCWDLYRTYSRKLSEDIDNAGPHALFPWRNPIPDESIYAKRDKRIAFFSTTVFVNVEGRVRATQESSGNGDTMMTEFTPTSKYLRNEDLNKLWAYISMFEIFYKKFIDKSVEPPDFGELLIQLETWRFKSVENPRDVVRSHEIFFQKHNFNSKVNKVFQMLWKINSRVIESFGYLPHERVFLDQQRELQQEFIELLTLSARPESNEIDYQSSKTVDRFYLQRKIIEHLDCQNERKIYRIEKRAHKLSAELIMVTKVAVEVMISYYWTKNPSKWLLVFQDGEKFSTYLVQIASRLLRKDQFKTYNIRNHEQIRQLELLPWTKYFMKVENKDSNFRQVFQSQMSTDVFSKVIPIKEKRVPDGITSL</sequence>
<keyword evidence="2" id="KW-0732">Signal</keyword>
<feature type="region of interest" description="Disordered" evidence="1">
    <location>
        <begin position="95"/>
        <end position="129"/>
    </location>
</feature>
<evidence type="ECO:0000256" key="1">
    <source>
        <dbReference type="SAM" id="MobiDB-lite"/>
    </source>
</evidence>
<evidence type="ECO:0000313" key="3">
    <source>
        <dbReference type="EMBL" id="KAA1096435.1"/>
    </source>
</evidence>
<proteinExistence type="predicted"/>
<accession>A0A5B0P4I9</accession>
<feature type="signal peptide" evidence="2">
    <location>
        <begin position="1"/>
        <end position="17"/>
    </location>
</feature>
<comment type="caution">
    <text evidence="3">The sequence shown here is derived from an EMBL/GenBank/DDBJ whole genome shotgun (WGS) entry which is preliminary data.</text>
</comment>
<evidence type="ECO:0000313" key="4">
    <source>
        <dbReference type="Proteomes" id="UP000324748"/>
    </source>
</evidence>
<feature type="chain" id="PRO_5022757930" evidence="2">
    <location>
        <begin position="18"/>
        <end position="819"/>
    </location>
</feature>
<reference evidence="3 4" key="1">
    <citation type="submission" date="2019-05" db="EMBL/GenBank/DDBJ databases">
        <title>Emergence of the Ug99 lineage of the wheat stem rust pathogen through somatic hybridization.</title>
        <authorList>
            <person name="Li F."/>
            <person name="Upadhyaya N.M."/>
            <person name="Sperschneider J."/>
            <person name="Matny O."/>
            <person name="Nguyen-Phuc H."/>
            <person name="Mago R."/>
            <person name="Raley C."/>
            <person name="Miller M.E."/>
            <person name="Silverstein K.A.T."/>
            <person name="Henningsen E."/>
            <person name="Hirsch C.D."/>
            <person name="Visser B."/>
            <person name="Pretorius Z.A."/>
            <person name="Steffenson B.J."/>
            <person name="Schwessinger B."/>
            <person name="Dodds P.N."/>
            <person name="Figueroa M."/>
        </authorList>
    </citation>
    <scope>NUCLEOTIDE SEQUENCE [LARGE SCALE GENOMIC DNA]</scope>
    <source>
        <strain evidence="3">21-0</strain>
    </source>
</reference>
<dbReference type="Proteomes" id="UP000324748">
    <property type="component" value="Unassembled WGS sequence"/>
</dbReference>
<feature type="compositionally biased region" description="Basic and acidic residues" evidence="1">
    <location>
        <begin position="96"/>
        <end position="108"/>
    </location>
</feature>